<evidence type="ECO:0000313" key="1">
    <source>
        <dbReference type="EMBL" id="CAB3981234.1"/>
    </source>
</evidence>
<keyword evidence="2" id="KW-1185">Reference proteome</keyword>
<accession>A0A7D9DC81</accession>
<name>A0A7D9DC81_PARCT</name>
<evidence type="ECO:0000313" key="2">
    <source>
        <dbReference type="Proteomes" id="UP001152795"/>
    </source>
</evidence>
<dbReference type="Proteomes" id="UP001152795">
    <property type="component" value="Unassembled WGS sequence"/>
</dbReference>
<dbReference type="AlphaFoldDB" id="A0A7D9DC81"/>
<dbReference type="EMBL" id="CACRXK020000365">
    <property type="protein sequence ID" value="CAB3981234.1"/>
    <property type="molecule type" value="Genomic_DNA"/>
</dbReference>
<comment type="caution">
    <text evidence="1">The sequence shown here is derived from an EMBL/GenBank/DDBJ whole genome shotgun (WGS) entry which is preliminary data.</text>
</comment>
<gene>
    <name evidence="1" type="ORF">PACLA_8A046279</name>
</gene>
<sequence>MDDNVCCWQTYTMCNFPGGYLGQMCNITRDILIITEHAIYKISCYQDDMPRGAIQDEIPLFLIKLQQYTKDSSYDHEAMNLKKMYKTTKTMMMKLDASDEMKGLNVMVSSRYL</sequence>
<reference evidence="1" key="1">
    <citation type="submission" date="2020-04" db="EMBL/GenBank/DDBJ databases">
        <authorList>
            <person name="Alioto T."/>
            <person name="Alioto T."/>
            <person name="Gomez Garrido J."/>
        </authorList>
    </citation>
    <scope>NUCLEOTIDE SEQUENCE</scope>
    <source>
        <strain evidence="1">A484AB</strain>
    </source>
</reference>
<organism evidence="1 2">
    <name type="scientific">Paramuricea clavata</name>
    <name type="common">Red gorgonian</name>
    <name type="synonym">Violescent sea-whip</name>
    <dbReference type="NCBI Taxonomy" id="317549"/>
    <lineage>
        <taxon>Eukaryota</taxon>
        <taxon>Metazoa</taxon>
        <taxon>Cnidaria</taxon>
        <taxon>Anthozoa</taxon>
        <taxon>Octocorallia</taxon>
        <taxon>Malacalcyonacea</taxon>
        <taxon>Plexauridae</taxon>
        <taxon>Paramuricea</taxon>
    </lineage>
</organism>
<protein>
    <submittedName>
        <fullName evidence="1">Uncharacterized protein</fullName>
    </submittedName>
</protein>
<proteinExistence type="predicted"/>